<dbReference type="RefSeq" id="WP_246165961.1">
    <property type="nucleotide sequence ID" value="NZ_BKAF01000006.1"/>
</dbReference>
<accession>A0A1I3FM61</accession>
<dbReference type="Gene3D" id="3.40.630.30">
    <property type="match status" value="1"/>
</dbReference>
<dbReference type="Proteomes" id="UP000198649">
    <property type="component" value="Unassembled WGS sequence"/>
</dbReference>
<sequence>MSRSMVTLRCAEVDDARVLAELWVDALRRADDQDQVADLELVIKAAAESPEQRLLVADYDGELAGAIFLRVGTLSPINLEQTVQAISPHVFPRFRRHGIGRLLMESAVAFAEELGIGHVATAASSGSRDANRFMARLALGPHATVRVAPTQVVRAKLTAQRPAPPSTSGRQLTRVLAARRSMRRAQSPTG</sequence>
<reference evidence="5 6" key="1">
    <citation type="submission" date="2016-10" db="EMBL/GenBank/DDBJ databases">
        <authorList>
            <person name="de Groot N.N."/>
        </authorList>
    </citation>
    <scope>NUCLEOTIDE SEQUENCE [LARGE SCALE GENOMIC DNA]</scope>
    <source>
        <strain evidence="5 6">CGMCC 1.11156</strain>
    </source>
</reference>
<dbReference type="PANTHER" id="PTHR43877">
    <property type="entry name" value="AMINOALKYLPHOSPHONATE N-ACETYLTRANSFERASE-RELATED-RELATED"/>
    <property type="match status" value="1"/>
</dbReference>
<evidence type="ECO:0000256" key="2">
    <source>
        <dbReference type="ARBA" id="ARBA00023315"/>
    </source>
</evidence>
<evidence type="ECO:0000313" key="6">
    <source>
        <dbReference type="Proteomes" id="UP000198649"/>
    </source>
</evidence>
<evidence type="ECO:0000313" key="5">
    <source>
        <dbReference type="EMBL" id="SFI12299.1"/>
    </source>
</evidence>
<keyword evidence="5" id="KW-0687">Ribonucleoprotein</keyword>
<dbReference type="GO" id="GO:0005840">
    <property type="term" value="C:ribosome"/>
    <property type="evidence" value="ECO:0007669"/>
    <property type="project" value="UniProtKB-KW"/>
</dbReference>
<proteinExistence type="predicted"/>
<dbReference type="InterPro" id="IPR000182">
    <property type="entry name" value="GNAT_dom"/>
</dbReference>
<dbReference type="PROSITE" id="PS51186">
    <property type="entry name" value="GNAT"/>
    <property type="match status" value="1"/>
</dbReference>
<dbReference type="GO" id="GO:0016747">
    <property type="term" value="F:acyltransferase activity, transferring groups other than amino-acyl groups"/>
    <property type="evidence" value="ECO:0007669"/>
    <property type="project" value="InterPro"/>
</dbReference>
<keyword evidence="1" id="KW-0808">Transferase</keyword>
<keyword evidence="2" id="KW-0012">Acyltransferase</keyword>
<gene>
    <name evidence="5" type="ORF">SAMN05216561_10551</name>
</gene>
<dbReference type="SUPFAM" id="SSF55729">
    <property type="entry name" value="Acyl-CoA N-acyltransferases (Nat)"/>
    <property type="match status" value="1"/>
</dbReference>
<dbReference type="InterPro" id="IPR050832">
    <property type="entry name" value="Bact_Acetyltransf"/>
</dbReference>
<keyword evidence="5" id="KW-0689">Ribosomal protein</keyword>
<dbReference type="AlphaFoldDB" id="A0A1I3FM61"/>
<name>A0A1I3FM61_9ACTN</name>
<evidence type="ECO:0000256" key="3">
    <source>
        <dbReference type="SAM" id="MobiDB-lite"/>
    </source>
</evidence>
<evidence type="ECO:0000259" key="4">
    <source>
        <dbReference type="PROSITE" id="PS51186"/>
    </source>
</evidence>
<dbReference type="EMBL" id="FOQG01000005">
    <property type="protein sequence ID" value="SFI12299.1"/>
    <property type="molecule type" value="Genomic_DNA"/>
</dbReference>
<protein>
    <submittedName>
        <fullName evidence="5">Ribosomal protein S18 acetylase RimI</fullName>
    </submittedName>
</protein>
<evidence type="ECO:0000256" key="1">
    <source>
        <dbReference type="ARBA" id="ARBA00022679"/>
    </source>
</evidence>
<feature type="domain" description="N-acetyltransferase" evidence="4">
    <location>
        <begin position="6"/>
        <end position="160"/>
    </location>
</feature>
<dbReference type="CDD" id="cd04301">
    <property type="entry name" value="NAT_SF"/>
    <property type="match status" value="1"/>
</dbReference>
<dbReference type="STRING" id="1005945.SAMN05216561_10551"/>
<dbReference type="PANTHER" id="PTHR43877:SF1">
    <property type="entry name" value="ACETYLTRANSFERASE"/>
    <property type="match status" value="1"/>
</dbReference>
<feature type="region of interest" description="Disordered" evidence="3">
    <location>
        <begin position="157"/>
        <end position="190"/>
    </location>
</feature>
<dbReference type="Pfam" id="PF00583">
    <property type="entry name" value="Acetyltransf_1"/>
    <property type="match status" value="1"/>
</dbReference>
<keyword evidence="6" id="KW-1185">Reference proteome</keyword>
<dbReference type="InterPro" id="IPR016181">
    <property type="entry name" value="Acyl_CoA_acyltransferase"/>
</dbReference>
<organism evidence="5 6">
    <name type="scientific">Nocardioides psychrotolerans</name>
    <dbReference type="NCBI Taxonomy" id="1005945"/>
    <lineage>
        <taxon>Bacteria</taxon>
        <taxon>Bacillati</taxon>
        <taxon>Actinomycetota</taxon>
        <taxon>Actinomycetes</taxon>
        <taxon>Propionibacteriales</taxon>
        <taxon>Nocardioidaceae</taxon>
        <taxon>Nocardioides</taxon>
    </lineage>
</organism>